<protein>
    <submittedName>
        <fullName evidence="1">Uncharacterized protein</fullName>
    </submittedName>
</protein>
<gene>
    <name evidence="1" type="ORF">E2C01_019105</name>
</gene>
<proteinExistence type="predicted"/>
<comment type="caution">
    <text evidence="1">The sequence shown here is derived from an EMBL/GenBank/DDBJ whole genome shotgun (WGS) entry which is preliminary data.</text>
</comment>
<sequence length="115" mass="13148">MMRPRLEYAAVVWSPYSQKDIKKLEGTQRTATKMALEIKDLPYEENNENYSIRHRNSLGHMAPREVTGEHYISHQATKFGKDSNPGCLTGGLDISHLTNYATQPPPPTYEDRLKD</sequence>
<accession>A0A5B7DXZ5</accession>
<evidence type="ECO:0000313" key="1">
    <source>
        <dbReference type="EMBL" id="MPC25979.1"/>
    </source>
</evidence>
<dbReference type="EMBL" id="VSRR010001538">
    <property type="protein sequence ID" value="MPC25979.1"/>
    <property type="molecule type" value="Genomic_DNA"/>
</dbReference>
<evidence type="ECO:0000313" key="2">
    <source>
        <dbReference type="Proteomes" id="UP000324222"/>
    </source>
</evidence>
<dbReference type="AlphaFoldDB" id="A0A5B7DXZ5"/>
<reference evidence="1 2" key="1">
    <citation type="submission" date="2019-05" db="EMBL/GenBank/DDBJ databases">
        <title>Another draft genome of Portunus trituberculatus and its Hox gene families provides insights of decapod evolution.</title>
        <authorList>
            <person name="Jeong J.-H."/>
            <person name="Song I."/>
            <person name="Kim S."/>
            <person name="Choi T."/>
            <person name="Kim D."/>
            <person name="Ryu S."/>
            <person name="Kim W."/>
        </authorList>
    </citation>
    <scope>NUCLEOTIDE SEQUENCE [LARGE SCALE GENOMIC DNA]</scope>
    <source>
        <tissue evidence="1">Muscle</tissue>
    </source>
</reference>
<name>A0A5B7DXZ5_PORTR</name>
<keyword evidence="2" id="KW-1185">Reference proteome</keyword>
<organism evidence="1 2">
    <name type="scientific">Portunus trituberculatus</name>
    <name type="common">Swimming crab</name>
    <name type="synonym">Neptunus trituberculatus</name>
    <dbReference type="NCBI Taxonomy" id="210409"/>
    <lineage>
        <taxon>Eukaryota</taxon>
        <taxon>Metazoa</taxon>
        <taxon>Ecdysozoa</taxon>
        <taxon>Arthropoda</taxon>
        <taxon>Crustacea</taxon>
        <taxon>Multicrustacea</taxon>
        <taxon>Malacostraca</taxon>
        <taxon>Eumalacostraca</taxon>
        <taxon>Eucarida</taxon>
        <taxon>Decapoda</taxon>
        <taxon>Pleocyemata</taxon>
        <taxon>Brachyura</taxon>
        <taxon>Eubrachyura</taxon>
        <taxon>Portunoidea</taxon>
        <taxon>Portunidae</taxon>
        <taxon>Portuninae</taxon>
        <taxon>Portunus</taxon>
    </lineage>
</organism>
<dbReference type="Proteomes" id="UP000324222">
    <property type="component" value="Unassembled WGS sequence"/>
</dbReference>